<reference evidence="1" key="1">
    <citation type="submission" date="2022-06" db="EMBL/GenBank/DDBJ databases">
        <authorList>
            <person name="Dietemann V."/>
            <person name="Ory F."/>
            <person name="Dainat B."/>
            <person name="Oberhansli S."/>
        </authorList>
    </citation>
    <scope>NUCLEOTIDE SEQUENCE</scope>
    <source>
        <strain evidence="1">Ena-SAMPLE-TAB-26-04-2022-14:26:32:270-5432</strain>
    </source>
</reference>
<comment type="caution">
    <text evidence="1">The sequence shown here is derived from an EMBL/GenBank/DDBJ whole genome shotgun (WGS) entry which is preliminary data.</text>
</comment>
<dbReference type="EMBL" id="CALYLO010000016">
    <property type="protein sequence ID" value="CAH8249444.1"/>
    <property type="molecule type" value="Genomic_DNA"/>
</dbReference>
<evidence type="ECO:0000313" key="1">
    <source>
        <dbReference type="EMBL" id="CAH8249444.1"/>
    </source>
</evidence>
<accession>A0ABN8UEB4</accession>
<organism evidence="1 2">
    <name type="scientific">Paenibacillus melissococcoides</name>
    <dbReference type="NCBI Taxonomy" id="2912268"/>
    <lineage>
        <taxon>Bacteria</taxon>
        <taxon>Bacillati</taxon>
        <taxon>Bacillota</taxon>
        <taxon>Bacilli</taxon>
        <taxon>Bacillales</taxon>
        <taxon>Paenibacillaceae</taxon>
        <taxon>Paenibacillus</taxon>
    </lineage>
</organism>
<gene>
    <name evidence="1" type="ORF">WJ0W_006629</name>
</gene>
<evidence type="ECO:0000313" key="2">
    <source>
        <dbReference type="Proteomes" id="UP001154322"/>
    </source>
</evidence>
<name>A0ABN8UEB4_9BACL</name>
<dbReference type="Proteomes" id="UP001154322">
    <property type="component" value="Unassembled WGS sequence"/>
</dbReference>
<protein>
    <submittedName>
        <fullName evidence="1">Uncharacterized protein</fullName>
    </submittedName>
</protein>
<dbReference type="RefSeq" id="WP_213428838.1">
    <property type="nucleotide sequence ID" value="NZ_AP031286.1"/>
</dbReference>
<sequence length="54" mass="6195">MTQQLEARIEQAIEEYTPLYDRYLDEPDETIRAELKAQMVAIGRKYGFDGGLAS</sequence>
<proteinExistence type="predicted"/>
<keyword evidence="2" id="KW-1185">Reference proteome</keyword>